<dbReference type="GO" id="GO:0016757">
    <property type="term" value="F:glycosyltransferase activity"/>
    <property type="evidence" value="ECO:0007669"/>
    <property type="project" value="UniProtKB-KW"/>
</dbReference>
<evidence type="ECO:0000313" key="7">
    <source>
        <dbReference type="EMBL" id="EME70286.1"/>
    </source>
</evidence>
<dbReference type="eggNOG" id="COG3914">
    <property type="taxonomic scope" value="Bacteria"/>
</dbReference>
<dbReference type="PANTHER" id="PTHR44835:SF1">
    <property type="entry name" value="PROTEIN O-GLCNAC TRANSFERASE"/>
    <property type="match status" value="1"/>
</dbReference>
<feature type="domain" description="O-GlcNAc transferase C-terminal" evidence="6">
    <location>
        <begin position="523"/>
        <end position="613"/>
    </location>
</feature>
<reference evidence="7 8" key="1">
    <citation type="journal article" date="2014" name="Genome Announc.">
        <title>Draft Genome Sequence of Magnetospirillum sp. Strain SO-1, a Freshwater Magnetotactic Bacterium Isolated from the Ol'khovka River, Russia.</title>
        <authorList>
            <person name="Grouzdev D.S."/>
            <person name="Dziuba M.V."/>
            <person name="Sukhacheva M.S."/>
            <person name="Mardanov A.V."/>
            <person name="Beletskiy A.V."/>
            <person name="Kuznetsov B.B."/>
            <person name="Skryabin K.G."/>
        </authorList>
    </citation>
    <scope>NUCLEOTIDE SEQUENCE [LARGE SCALE GENOMIC DNA]</scope>
    <source>
        <strain evidence="7 8">SO-1</strain>
    </source>
</reference>
<dbReference type="SUPFAM" id="SSF48452">
    <property type="entry name" value="TPR-like"/>
    <property type="match status" value="2"/>
</dbReference>
<accession>M2YB85</accession>
<dbReference type="RefSeq" id="WP_008616606.1">
    <property type="nucleotide sequence ID" value="NZ_AONQ01000019.1"/>
</dbReference>
<dbReference type="AlphaFoldDB" id="M2YB85"/>
<evidence type="ECO:0000256" key="1">
    <source>
        <dbReference type="ARBA" id="ARBA00004922"/>
    </source>
</evidence>
<dbReference type="Gene3D" id="3.40.50.2000">
    <property type="entry name" value="Glycogen Phosphorylase B"/>
    <property type="match status" value="1"/>
</dbReference>
<evidence type="ECO:0000256" key="4">
    <source>
        <dbReference type="ARBA" id="ARBA00022737"/>
    </source>
</evidence>
<gene>
    <name evidence="7" type="ORF">H261_08873</name>
</gene>
<dbReference type="InterPro" id="IPR011990">
    <property type="entry name" value="TPR-like_helical_dom_sf"/>
</dbReference>
<keyword evidence="3 7" id="KW-0808">Transferase</keyword>
<dbReference type="EMBL" id="AONQ01000019">
    <property type="protein sequence ID" value="EME70286.1"/>
    <property type="molecule type" value="Genomic_DNA"/>
</dbReference>
<dbReference type="Gene3D" id="1.25.40.10">
    <property type="entry name" value="Tetratricopeptide repeat domain"/>
    <property type="match status" value="1"/>
</dbReference>
<evidence type="ECO:0000313" key="8">
    <source>
        <dbReference type="Proteomes" id="UP000011744"/>
    </source>
</evidence>
<evidence type="ECO:0000256" key="2">
    <source>
        <dbReference type="ARBA" id="ARBA00022676"/>
    </source>
</evidence>
<dbReference type="STRING" id="1244869.H261_08873"/>
<dbReference type="InterPro" id="IPR051939">
    <property type="entry name" value="Glycosyltr_41/O-GlcNAc_trsf"/>
</dbReference>
<name>M2YB85_9PROT</name>
<dbReference type="InterPro" id="IPR029489">
    <property type="entry name" value="OGT/SEC/SPY_C"/>
</dbReference>
<dbReference type="Pfam" id="PF13844">
    <property type="entry name" value="Glyco_transf_41"/>
    <property type="match status" value="1"/>
</dbReference>
<dbReference type="Gene3D" id="3.40.50.11380">
    <property type="match status" value="1"/>
</dbReference>
<dbReference type="PATRIC" id="fig|1244869.3.peg.1790"/>
<organism evidence="7 8">
    <name type="scientific">Paramagnetospirillum caucaseum</name>
    <dbReference type="NCBI Taxonomy" id="1244869"/>
    <lineage>
        <taxon>Bacteria</taxon>
        <taxon>Pseudomonadati</taxon>
        <taxon>Pseudomonadota</taxon>
        <taxon>Alphaproteobacteria</taxon>
        <taxon>Rhodospirillales</taxon>
        <taxon>Magnetospirillaceae</taxon>
        <taxon>Paramagnetospirillum</taxon>
    </lineage>
</organism>
<dbReference type="PANTHER" id="PTHR44835">
    <property type="entry name" value="UDP-N-ACETYLGLUCOSAMINE--PEPTIDE N-ACETYLGLUCOSAMINYLTRANSFERASE SPINDLY-RELATED"/>
    <property type="match status" value="1"/>
</dbReference>
<evidence type="ECO:0000259" key="6">
    <source>
        <dbReference type="Pfam" id="PF13844"/>
    </source>
</evidence>
<comment type="caution">
    <text evidence="7">The sequence shown here is derived from an EMBL/GenBank/DDBJ whole genome shotgun (WGS) entry which is preliminary data.</text>
</comment>
<evidence type="ECO:0000256" key="5">
    <source>
        <dbReference type="ARBA" id="ARBA00022803"/>
    </source>
</evidence>
<proteinExistence type="predicted"/>
<evidence type="ECO:0000256" key="3">
    <source>
        <dbReference type="ARBA" id="ARBA00022679"/>
    </source>
</evidence>
<dbReference type="Proteomes" id="UP000011744">
    <property type="component" value="Unassembled WGS sequence"/>
</dbReference>
<keyword evidence="4" id="KW-0677">Repeat</keyword>
<keyword evidence="8" id="KW-1185">Reference proteome</keyword>
<keyword evidence="2" id="KW-0328">Glycosyltransferase</keyword>
<keyword evidence="5" id="KW-0802">TPR repeat</keyword>
<protein>
    <submittedName>
        <fullName evidence="7">O-linked N-acetylglucosamine transferase</fullName>
    </submittedName>
</protein>
<sequence>MTDEISADIHALSGMVETASSNEIMEYCSRRLGEGSTNPYVFLAMGMVSYYNDDPGLAIQLMERGLALNPDCRELVDGLAGVCTRIGRLTDGLYYGKLAVCLKPRPDAAALLPHRMASYMDGIRNVGISHHATNAEAALQLGMFEEALAQAEKHLRIHSDDVDCMMVAARTLLALKRPSAAASMLRAALHHKPAEPWLHVLMAEALMGEVRHATALAHQKLAWELAGDDDRLRSRLAGTLALQSDAGRPAATALADAYAAGCEAPLRRVKADVDASSTLLGIMWDQVYDSPLAHCVAPVVRQIPNTVLYTLNPRHDHITESMRTSVMRPRQSINIDDATLGRIVGGDQVACLINLCAPSDHARFPVFKGERTPLVVHWVTSPMCDRLPGAGLVLSDAETADIDRRTYGPDMIVEVSALLAFDYPQSLGAEDEILDLPRNTRGFAMFGVHGEPSRFNDASVALWSRVLWAAPGSHLLIGGRDAWEDELVEWALGAFAEYGVAGRVHFQEPVTLAAGSPGRAFCHMVDVVLDTLPVAGLAETATDLWMGVPVVSLRSDCRAGRAGASILRAAGRPEWIAGSEAQYVEIAARLAGDSGLGAIRAGLRDQVLASALANPGVLGKEISLKLQSVLAHRQKKA</sequence>
<comment type="pathway">
    <text evidence="1">Protein modification; protein glycosylation.</text>
</comment>